<keyword evidence="3" id="KW-1185">Reference proteome</keyword>
<dbReference type="STRING" id="930146.SAMN05192533_1285"/>
<gene>
    <name evidence="2" type="ORF">SAMN05192533_1285</name>
</gene>
<dbReference type="InterPro" id="IPR050706">
    <property type="entry name" value="Cyclic-di-GMP_PDE-like"/>
</dbReference>
<dbReference type="Pfam" id="PF00563">
    <property type="entry name" value="EAL"/>
    <property type="match status" value="1"/>
</dbReference>
<feature type="domain" description="EAL" evidence="1">
    <location>
        <begin position="87"/>
        <end position="328"/>
    </location>
</feature>
<organism evidence="2 3">
    <name type="scientific">Mesobacillus persicus</name>
    <dbReference type="NCBI Taxonomy" id="930146"/>
    <lineage>
        <taxon>Bacteria</taxon>
        <taxon>Bacillati</taxon>
        <taxon>Bacillota</taxon>
        <taxon>Bacilli</taxon>
        <taxon>Bacillales</taxon>
        <taxon>Bacillaceae</taxon>
        <taxon>Mesobacillus</taxon>
    </lineage>
</organism>
<dbReference type="PANTHER" id="PTHR33121">
    <property type="entry name" value="CYCLIC DI-GMP PHOSPHODIESTERASE PDEF"/>
    <property type="match status" value="1"/>
</dbReference>
<dbReference type="PROSITE" id="PS50883">
    <property type="entry name" value="EAL"/>
    <property type="match status" value="1"/>
</dbReference>
<evidence type="ECO:0000313" key="3">
    <source>
        <dbReference type="Proteomes" id="UP000198553"/>
    </source>
</evidence>
<dbReference type="PANTHER" id="PTHR33121:SF15">
    <property type="entry name" value="BLUE LIGHT- AND TEMPERATURE-REGULATED ANTIREPRESSOR BLUF"/>
    <property type="match status" value="1"/>
</dbReference>
<dbReference type="InterPro" id="IPR035919">
    <property type="entry name" value="EAL_sf"/>
</dbReference>
<dbReference type="SMART" id="SM00052">
    <property type="entry name" value="EAL"/>
    <property type="match status" value="1"/>
</dbReference>
<evidence type="ECO:0000313" key="2">
    <source>
        <dbReference type="EMBL" id="SEN93015.1"/>
    </source>
</evidence>
<dbReference type="Gene3D" id="3.20.20.450">
    <property type="entry name" value="EAL domain"/>
    <property type="match status" value="1"/>
</dbReference>
<dbReference type="Proteomes" id="UP000198553">
    <property type="component" value="Unassembled WGS sequence"/>
</dbReference>
<accession>A0A1H8KJG4</accession>
<dbReference type="RefSeq" id="WP_090750433.1">
    <property type="nucleotide sequence ID" value="NZ_FOBW01000028.1"/>
</dbReference>
<dbReference type="GO" id="GO:0071111">
    <property type="term" value="F:cyclic-guanylate-specific phosphodiesterase activity"/>
    <property type="evidence" value="ECO:0007669"/>
    <property type="project" value="InterPro"/>
</dbReference>
<sequence length="328" mass="37676">MGCNACIVRDLRFEIKAEGDFNIEMLSGVIEHLVRRKTLVKSEGNQFIIKESGMMDFIDFSQDHMDFNRVFFRLEDSEWRVLTEVKEIVENQWIDEVISKGLVTCYAQPILTADEEIYAYELLARFLNEDGTLIFPGEIFGAAKSRGRLYALDRLCRMTAVRYAALLDKKAFINFIPTSIYSPEHCLKSTVQLANQLGLDPNQLVFEVVETEKVDDINHLKSILAYYKEKGFHYALDDVGEGYSTLELLEELKPHYMKLDMKYVQGVATDIEKQEIAKKSLEQALKMGAVPLAEGVETQEDFEWLRELGYQLFQGYLFGKPAPIEESN</sequence>
<dbReference type="EMBL" id="FOBW01000028">
    <property type="protein sequence ID" value="SEN93015.1"/>
    <property type="molecule type" value="Genomic_DNA"/>
</dbReference>
<proteinExistence type="predicted"/>
<dbReference type="InterPro" id="IPR001633">
    <property type="entry name" value="EAL_dom"/>
</dbReference>
<dbReference type="SUPFAM" id="SSF141868">
    <property type="entry name" value="EAL domain-like"/>
    <property type="match status" value="1"/>
</dbReference>
<dbReference type="AlphaFoldDB" id="A0A1H8KJG4"/>
<name>A0A1H8KJG4_9BACI</name>
<protein>
    <submittedName>
        <fullName evidence="2">EAL domain, c-di-GMP-specific phosphodiesterase class I (Or its enzymatically inactive variant)</fullName>
    </submittedName>
</protein>
<reference evidence="3" key="1">
    <citation type="submission" date="2016-10" db="EMBL/GenBank/DDBJ databases">
        <authorList>
            <person name="Varghese N."/>
            <person name="Submissions S."/>
        </authorList>
    </citation>
    <scope>NUCLEOTIDE SEQUENCE [LARGE SCALE GENOMIC DNA]</scope>
    <source>
        <strain evidence="3">B48,IBRC-M 10115,DSM 25386,CECT 8001</strain>
    </source>
</reference>
<dbReference type="CDD" id="cd01948">
    <property type="entry name" value="EAL"/>
    <property type="match status" value="1"/>
</dbReference>
<dbReference type="OrthoDB" id="581425at2"/>
<evidence type="ECO:0000259" key="1">
    <source>
        <dbReference type="PROSITE" id="PS50883"/>
    </source>
</evidence>